<keyword evidence="4 7" id="KW-0472">Membrane</keyword>
<feature type="transmembrane region" description="Helical" evidence="7">
    <location>
        <begin position="2570"/>
        <end position="2593"/>
    </location>
</feature>
<feature type="transmembrane region" description="Helical" evidence="7">
    <location>
        <begin position="2677"/>
        <end position="2695"/>
    </location>
</feature>
<dbReference type="GO" id="GO:0004930">
    <property type="term" value="F:G protein-coupled receptor activity"/>
    <property type="evidence" value="ECO:0007669"/>
    <property type="project" value="InterPro"/>
</dbReference>
<dbReference type="InterPro" id="IPR017978">
    <property type="entry name" value="GPCR_3_C"/>
</dbReference>
<keyword evidence="11" id="KW-1185">Reference proteome</keyword>
<keyword evidence="3 7" id="KW-1133">Transmembrane helix</keyword>
<dbReference type="GO" id="GO:0016020">
    <property type="term" value="C:membrane"/>
    <property type="evidence" value="ECO:0007669"/>
    <property type="project" value="UniProtKB-SubCell"/>
</dbReference>
<feature type="transmembrane region" description="Helical" evidence="7">
    <location>
        <begin position="2728"/>
        <end position="2752"/>
    </location>
</feature>
<evidence type="ECO:0000256" key="8">
    <source>
        <dbReference type="SAM" id="SignalP"/>
    </source>
</evidence>
<comment type="caution">
    <text evidence="10">The sequence shown here is derived from an EMBL/GenBank/DDBJ whole genome shotgun (WGS) entry which is preliminary data.</text>
</comment>
<accession>A0AAN8KJC4</accession>
<dbReference type="InterPro" id="IPR050726">
    <property type="entry name" value="mGluR"/>
</dbReference>
<dbReference type="Proteomes" id="UP001347796">
    <property type="component" value="Unassembled WGS sequence"/>
</dbReference>
<evidence type="ECO:0000256" key="6">
    <source>
        <dbReference type="ARBA" id="ARBA00023180"/>
    </source>
</evidence>
<proteinExistence type="predicted"/>
<feature type="transmembrane region" description="Helical" evidence="7">
    <location>
        <begin position="2638"/>
        <end position="2656"/>
    </location>
</feature>
<gene>
    <name evidence="10" type="ORF">SNE40_003935</name>
</gene>
<dbReference type="PRINTS" id="PR00248">
    <property type="entry name" value="GPCRMGR"/>
</dbReference>
<dbReference type="FunFam" id="3.40.50.2300:FF:000145">
    <property type="entry name" value="Glutamate receptor, metabotropic"/>
    <property type="match status" value="1"/>
</dbReference>
<evidence type="ECO:0000256" key="4">
    <source>
        <dbReference type="ARBA" id="ARBA00023136"/>
    </source>
</evidence>
<feature type="signal peptide" evidence="8">
    <location>
        <begin position="1"/>
        <end position="18"/>
    </location>
</feature>
<dbReference type="Gene3D" id="3.40.50.2300">
    <property type="match status" value="10"/>
</dbReference>
<dbReference type="SUPFAM" id="SSF53822">
    <property type="entry name" value="Periplasmic binding protein-like I"/>
    <property type="match status" value="5"/>
</dbReference>
<dbReference type="Pfam" id="PF00003">
    <property type="entry name" value="7tm_3"/>
    <property type="match status" value="1"/>
</dbReference>
<dbReference type="InterPro" id="IPR001828">
    <property type="entry name" value="ANF_lig-bd_rcpt"/>
</dbReference>
<feature type="chain" id="PRO_5042916337" description="G-protein coupled receptors family 3 profile domain-containing protein" evidence="8">
    <location>
        <begin position="19"/>
        <end position="3045"/>
    </location>
</feature>
<keyword evidence="5" id="KW-0675">Receptor</keyword>
<evidence type="ECO:0000256" key="3">
    <source>
        <dbReference type="ARBA" id="ARBA00022989"/>
    </source>
</evidence>
<dbReference type="PANTHER" id="PTHR24060">
    <property type="entry name" value="METABOTROPIC GLUTAMATE RECEPTOR"/>
    <property type="match status" value="1"/>
</dbReference>
<dbReference type="InterPro" id="IPR028082">
    <property type="entry name" value="Peripla_BP_I"/>
</dbReference>
<evidence type="ECO:0000259" key="9">
    <source>
        <dbReference type="PROSITE" id="PS50259"/>
    </source>
</evidence>
<dbReference type="InterPro" id="IPR000337">
    <property type="entry name" value="GPCR_3"/>
</dbReference>
<feature type="transmembrane region" description="Helical" evidence="7">
    <location>
        <begin position="2764"/>
        <end position="2786"/>
    </location>
</feature>
<name>A0AAN8KJC4_PATCE</name>
<protein>
    <recommendedName>
        <fullName evidence="9">G-protein coupled receptors family 3 profile domain-containing protein</fullName>
    </recommendedName>
</protein>
<evidence type="ECO:0000256" key="2">
    <source>
        <dbReference type="ARBA" id="ARBA00022692"/>
    </source>
</evidence>
<sequence>MRLLEGVILLVVVITCRGQENIIQQTCRSDGTDAVIQNDATAFVGGILCNRPEIDIQAYEAFRYAFELLNKEKTILRGETLNHTYVPGIKLGMRVKNVCGNTEAAISAATEFYPQLSSQASSCSLSSPTKLFLGAIGTSDSGTSMDVAKYFERFNIPMISHAATAPALSDNTEYPSFMRTVPPDGPLMDVIIEVLQKINWKYLVVVYEDSAFGSASYEAVRSRLATAGICLTKAVRHASDDSVSDTLDQVIATDTTGVIFFGGPILATQILDQAETQTGAGKLQWIFTDSLSFNQDFQWKVYQRGVISIIATQRYIVEFEDHWVRIDENDPSPENPWFKAWYMEQNKCRLNGVNQPASLPVCQIQSERAKRLNFNQDPFVEPAVHAVFAYAYALREAQKAKCGPNFVGMCENLRNMTTQEFFNDYLKKVNFTYGKKERVSSLASDQYAPYFAAAKVKFDENGDIVNPAYDIWNYNDLTIGGSVGERFRRVGTYVGGRLNMNLDNIRMYSTDRQSPLPAIPSSPCPSTPCMPCLGVPPETKYVFIDGDIIVTGVFSIHKTGVSPLTCGQYDNGSRSGLQFMEGMIYALNQVVRQNMLPGVKLGGLAFDDCSSSILATTILSQVKQGSLVIKDSNGNRLDPRKLDVYQASQTSALTFPIAELMNTFKRPLVAYSSYDEDLLDYEYYTRMSYGVGGEFRAIVMMLKHLGFHYVQLVYTDHEYFIKGNKEFRKIAAAEGICVVTTIMAEADSGKTIDKLRMNRGVKAVVLNLGVTNNKDFLDGVKNRNASGEFALFGTHNFGKDEAVVKGREDAANGVISVGFKHSSLIDYTNYLKGLRVGTQSLINPWFTEWYQQIHQCYIGSTNPQGFVSPCNNIQTNDITNSTNFVLSYFTETNIHAIYVIAKAIDMTLSNICGVNYQGVCGEFQNDPNKGIKLLENIKKVSINAENADYIVRFNGKEVDQPFIFYNYDGQQFRQVAEYGDLNKQLDILGTVMFYNNKPATDYTSTCPGMCVQCFYMFQSQDYMYIDGDLIIPAMFDVHNKGTSPFACGALKSTNGFQYVEAFNFALNEINNGSSSVKLNNNLKLGGLAFDGCMNPRRALTITNAFQSSSIRFDNGKGSMIHTNKTLAWLSYDSQSTIDMSEILGSMGVPLVSPGATSPILDDKTRFNTFFRTIPSDSVVAKGMADLTNNLGFRYVMTLNAPDSGSRSTRDAYREYLKAYGICILSSYEFGTDGSNSLILNSMNQSSTHVVAVFAEPGMYIERFLQDKAAMYAGVKFVFISNRRFTVRTSAAVDRSFSFDMNTPTIAQFETYLRNRRQNDLVNNPWFREYFENKYNCQLSSILPTTVKPVCTNSDRSIIDSVFQQDMWVLSTINAVYSLAEGVHRTLMEKCSPDYTTICSKFRTDGDTYLRVMQNMDVMNFTDIRLAMFEFVERESNQAFSITQYYSGATRKAGDLINKIISYSDEANLKSEYRNVKSSCSDNCQVCSESSNNFQDFTYTWGNLYIIGLFDVHKKGATPYTCGELNDKHGFQLLEAFNYAVDYVNNKTGIFKDTLTGVRLGAIGLDVCQNPTRAGNLVTNIMSENINLQLADGSIISPKRFDVYVGPFDTDSSLRVADVLDAYSTTQITYGATSLELGDMSKYRYFLRTVPADDKQARAIVSYLKRFENNFVQIISTFDSVGIKGKEEFMRLAPLNKICVEKDIVVGYNGPITMNEANQALSQVLSNQSAKIVILFVDDPRVILQAADQNPDIRQNYFFIGTDKWGMDEDMLIGINRLIENRKAVTFDVETADVPGFDKYLQDKTPSNYKRNPWFKEYYERQFQCNVDATSTRYTQRCTQGMMGISRSPDYVQDPYVLYVINAVFSAALGIHKSLQELCSRRTQPGETPDLSYIGACSLFRNSGERKQRIYKGIKQAEFVDDTYQPFFFMETGESDRGYHIYEPKNIASRYSYDNVGSYNDSHYLKIDIRYDMNFVGQCTEGVDCPCIFPKDEPSRLMLKESPFDLNLVYVADVHLQSPTDPYKCGELASMSNFQTLLAFFYAINRVNNNERLSASLKLGGLAIDTCSNPMRIGQDIYSLLSGEGICQANSNGQIIAPSSIISFHALTTANSIPLSRMLTPYKIVSLSQGATSVRLSDKRAHPYFLRTVPPDDIQALVMLQVMKEFNWDYASIVVTNSAYGMTAYNTLIEKAALTNLKTCFGSAFTISSSTTLSQAEMIVEQLSVRAGSRVVILFTEPQHSRLLLQATKQKGLTGRFIWLASDYWANSMEIVEGYEEEAVGAITIKIRSEMVASFTNYVMSLSLTNRQGIPDDWFEEFYQRIHKCRLLTSKVRKEYPSVCNGDEKITNAMITQDPFVLHTIIAVYQIAESLNNIEACQSKRADISACLSLQANRRQLIYDTVLGTQFNVLPDVLNNNFTFKFTTEGYGDIGYSVLNFHRNITQDRYVYSQIGLYQQSLVLDRKLYRGVSILTAGVIPISTCPTTVTCSCIGVAGGAGAAGAAGAGYQVITGTGTGIVDMASMENTVTYQYARATSTSGYVIGSDGNYLDAKTGAILIVNGEVGGTDRFGDIWGIMVAALAAIGVFIALCLFIYLLVVYPVRSGTTILGFLLLIGIILMYLLVFAFIFHASTVVCGLRRFALGFVYALVYAVLFVKLVDIWRCRNKDEISAMKYSKIGTPLGLCFLVFMLVLVQVIINAEWLILQIPGVQTIYYNFFIWPLCTPIGYYDAGLIMSLIYVMLLIVLCVIFGFATFSCSRNHYESRWILGIAILSIPTWVIWCLVALLAGYKYRDAAVAVGLLLNATYMLLCSSLRKLYLLNRYVALIDEEERELEKERKSQAGSTYGGSVSGRHYDNAPQFHHGQGSVHGSVHGSMHGSLHGTRYAYSTVNSGRGGNGSRGVMYAVPASGSTRSGMRVNGGSSHGNVMLVQRGQARFVQEGGQGGVSSFVSGGEGGTMVVQQGGQGGSSNLYSDAEIAGDRMIVQGDEEMRAMVVDADNAGVSEGLYTEVRHPGGGVSVSEAFGGQSGGSQGKYTCTISDEKYSLKYV</sequence>
<evidence type="ECO:0000256" key="7">
    <source>
        <dbReference type="SAM" id="Phobius"/>
    </source>
</evidence>
<keyword evidence="2 7" id="KW-0812">Transmembrane</keyword>
<evidence type="ECO:0000313" key="11">
    <source>
        <dbReference type="Proteomes" id="UP001347796"/>
    </source>
</evidence>
<evidence type="ECO:0000256" key="1">
    <source>
        <dbReference type="ARBA" id="ARBA00004141"/>
    </source>
</evidence>
<dbReference type="Pfam" id="PF01094">
    <property type="entry name" value="ANF_receptor"/>
    <property type="match status" value="5"/>
</dbReference>
<feature type="transmembrane region" description="Helical" evidence="7">
    <location>
        <begin position="2792"/>
        <end position="2811"/>
    </location>
</feature>
<reference evidence="10 11" key="1">
    <citation type="submission" date="2024-01" db="EMBL/GenBank/DDBJ databases">
        <title>The genome of the rayed Mediterranean limpet Patella caerulea (Linnaeus, 1758).</title>
        <authorList>
            <person name="Anh-Thu Weber A."/>
            <person name="Halstead-Nussloch G."/>
        </authorList>
    </citation>
    <scope>NUCLEOTIDE SEQUENCE [LARGE SCALE GENOMIC DNA]</scope>
    <source>
        <strain evidence="10">AATW-2023a</strain>
        <tissue evidence="10">Whole specimen</tissue>
    </source>
</reference>
<keyword evidence="8" id="KW-0732">Signal</keyword>
<comment type="subcellular location">
    <subcellularLocation>
        <location evidence="1">Membrane</location>
        <topology evidence="1">Multi-pass membrane protein</topology>
    </subcellularLocation>
</comment>
<feature type="transmembrane region" description="Helical" evidence="7">
    <location>
        <begin position="2605"/>
        <end position="2626"/>
    </location>
</feature>
<dbReference type="PROSITE" id="PS50259">
    <property type="entry name" value="G_PROTEIN_RECEP_F3_4"/>
    <property type="match status" value="1"/>
</dbReference>
<keyword evidence="6" id="KW-0325">Glycoprotein</keyword>
<dbReference type="CDD" id="cd13953">
    <property type="entry name" value="7tm_classC_mGluR-like"/>
    <property type="match status" value="1"/>
</dbReference>
<feature type="domain" description="G-protein coupled receptors family 3 profile" evidence="9">
    <location>
        <begin position="2568"/>
        <end position="2817"/>
    </location>
</feature>
<dbReference type="EMBL" id="JAZGQO010000002">
    <property type="protein sequence ID" value="KAK6192475.1"/>
    <property type="molecule type" value="Genomic_DNA"/>
</dbReference>
<evidence type="ECO:0000313" key="10">
    <source>
        <dbReference type="EMBL" id="KAK6192475.1"/>
    </source>
</evidence>
<organism evidence="10 11">
    <name type="scientific">Patella caerulea</name>
    <name type="common">Rayed Mediterranean limpet</name>
    <dbReference type="NCBI Taxonomy" id="87958"/>
    <lineage>
        <taxon>Eukaryota</taxon>
        <taxon>Metazoa</taxon>
        <taxon>Spiralia</taxon>
        <taxon>Lophotrochozoa</taxon>
        <taxon>Mollusca</taxon>
        <taxon>Gastropoda</taxon>
        <taxon>Patellogastropoda</taxon>
        <taxon>Patelloidea</taxon>
        <taxon>Patellidae</taxon>
        <taxon>Patella</taxon>
    </lineage>
</organism>
<evidence type="ECO:0000256" key="5">
    <source>
        <dbReference type="ARBA" id="ARBA00023170"/>
    </source>
</evidence>